<keyword evidence="1" id="KW-0677">Repeat</keyword>
<dbReference type="SMART" id="SM00028">
    <property type="entry name" value="TPR"/>
    <property type="match status" value="3"/>
</dbReference>
<dbReference type="SUPFAM" id="SSF48452">
    <property type="entry name" value="TPR-like"/>
    <property type="match status" value="1"/>
</dbReference>
<evidence type="ECO:0000256" key="2">
    <source>
        <dbReference type="ARBA" id="ARBA00022803"/>
    </source>
</evidence>
<keyword evidence="2" id="KW-0802">TPR repeat</keyword>
<organism evidence="4 5">
    <name type="scientific">Draconibacterium aestuarii</name>
    <dbReference type="NCBI Taxonomy" id="2998507"/>
    <lineage>
        <taxon>Bacteria</taxon>
        <taxon>Pseudomonadati</taxon>
        <taxon>Bacteroidota</taxon>
        <taxon>Bacteroidia</taxon>
        <taxon>Marinilabiliales</taxon>
        <taxon>Prolixibacteraceae</taxon>
        <taxon>Draconibacterium</taxon>
    </lineage>
</organism>
<dbReference type="Pfam" id="PF13181">
    <property type="entry name" value="TPR_8"/>
    <property type="match status" value="1"/>
</dbReference>
<sequence length="269" mass="30757">MLKPLFLLLASFLLYQNASAQKQYINRKVAQKNYDGYMLMQANKHDSALILFNSALDDDAEAFFIYQNRAICKLHLKDTLGAIPDYQTNIKLEPDNTESKYALGNIYKHLNDSINALKYFIPAIEQANDEFSQKKLLYMNNFAGLYFRLHEDYDSALVFYNRVKDYTPQNPSVFINSAACYFQLDSLEKFCSDLEQAFILGGNVNCIALKTYCKGCNHLLEARGNTDTLSTALDTRLAGIIPDTVYYQALRRNSIGPTYQDNSRKVKVF</sequence>
<dbReference type="Gene3D" id="1.25.40.10">
    <property type="entry name" value="Tetratricopeptide repeat domain"/>
    <property type="match status" value="2"/>
</dbReference>
<dbReference type="InterPro" id="IPR011990">
    <property type="entry name" value="TPR-like_helical_dom_sf"/>
</dbReference>
<dbReference type="InterPro" id="IPR019734">
    <property type="entry name" value="TPR_rpt"/>
</dbReference>
<evidence type="ECO:0008006" key="6">
    <source>
        <dbReference type="Google" id="ProtNLM"/>
    </source>
</evidence>
<evidence type="ECO:0000313" key="5">
    <source>
        <dbReference type="Proteomes" id="UP001145087"/>
    </source>
</evidence>
<gene>
    <name evidence="4" type="ORF">OU798_20590</name>
</gene>
<dbReference type="Proteomes" id="UP001145087">
    <property type="component" value="Unassembled WGS sequence"/>
</dbReference>
<dbReference type="PANTHER" id="PTHR44858:SF1">
    <property type="entry name" value="UDP-N-ACETYLGLUCOSAMINE--PEPTIDE N-ACETYLGLUCOSAMINYLTRANSFERASE SPINDLY-RELATED"/>
    <property type="match status" value="1"/>
</dbReference>
<protein>
    <recommendedName>
        <fullName evidence="6">Tetratricopeptide repeat protein</fullName>
    </recommendedName>
</protein>
<dbReference type="RefSeq" id="WP_343335085.1">
    <property type="nucleotide sequence ID" value="NZ_JAPOHD010000063.1"/>
</dbReference>
<feature type="signal peptide" evidence="3">
    <location>
        <begin position="1"/>
        <end position="20"/>
    </location>
</feature>
<dbReference type="AlphaFoldDB" id="A0A9X3J9G6"/>
<feature type="chain" id="PRO_5040775240" description="Tetratricopeptide repeat protein" evidence="3">
    <location>
        <begin position="21"/>
        <end position="269"/>
    </location>
</feature>
<dbReference type="InterPro" id="IPR050498">
    <property type="entry name" value="Ycf3"/>
</dbReference>
<reference evidence="4" key="1">
    <citation type="submission" date="2022-11" db="EMBL/GenBank/DDBJ databases">
        <title>Marilongibacter aestuarii gen. nov., sp. nov., isolated from tidal flat sediment.</title>
        <authorList>
            <person name="Jiayan W."/>
        </authorList>
    </citation>
    <scope>NUCLEOTIDE SEQUENCE</scope>
    <source>
        <strain evidence="4">Z1-6</strain>
    </source>
</reference>
<dbReference type="EMBL" id="JAPOHD010000063">
    <property type="protein sequence ID" value="MCY1722760.1"/>
    <property type="molecule type" value="Genomic_DNA"/>
</dbReference>
<proteinExistence type="predicted"/>
<evidence type="ECO:0000313" key="4">
    <source>
        <dbReference type="EMBL" id="MCY1722760.1"/>
    </source>
</evidence>
<dbReference type="PANTHER" id="PTHR44858">
    <property type="entry name" value="TETRATRICOPEPTIDE REPEAT PROTEIN 6"/>
    <property type="match status" value="1"/>
</dbReference>
<keyword evidence="3" id="KW-0732">Signal</keyword>
<comment type="caution">
    <text evidence="4">The sequence shown here is derived from an EMBL/GenBank/DDBJ whole genome shotgun (WGS) entry which is preliminary data.</text>
</comment>
<accession>A0A9X3J9G6</accession>
<keyword evidence="5" id="KW-1185">Reference proteome</keyword>
<evidence type="ECO:0000256" key="1">
    <source>
        <dbReference type="ARBA" id="ARBA00022737"/>
    </source>
</evidence>
<name>A0A9X3J9G6_9BACT</name>
<evidence type="ECO:0000256" key="3">
    <source>
        <dbReference type="SAM" id="SignalP"/>
    </source>
</evidence>